<dbReference type="SUPFAM" id="SSF54593">
    <property type="entry name" value="Glyoxalase/Bleomycin resistance protein/Dihydroxybiphenyl dioxygenase"/>
    <property type="match status" value="1"/>
</dbReference>
<proteinExistence type="predicted"/>
<evidence type="ECO:0000259" key="1">
    <source>
        <dbReference type="PROSITE" id="PS51819"/>
    </source>
</evidence>
<dbReference type="PANTHER" id="PTHR36503:SF2">
    <property type="entry name" value="BLR2408 PROTEIN"/>
    <property type="match status" value="1"/>
</dbReference>
<name>A0A3N2ANN5_9MICO</name>
<dbReference type="PANTHER" id="PTHR36503">
    <property type="entry name" value="BLR2520 PROTEIN"/>
    <property type="match status" value="1"/>
</dbReference>
<dbReference type="Pfam" id="PF00903">
    <property type="entry name" value="Glyoxalase"/>
    <property type="match status" value="1"/>
</dbReference>
<organism evidence="2 3">
    <name type="scientific">Agrococcus jenensis</name>
    <dbReference type="NCBI Taxonomy" id="46353"/>
    <lineage>
        <taxon>Bacteria</taxon>
        <taxon>Bacillati</taxon>
        <taxon>Actinomycetota</taxon>
        <taxon>Actinomycetes</taxon>
        <taxon>Micrococcales</taxon>
        <taxon>Microbacteriaceae</taxon>
        <taxon>Agrococcus</taxon>
    </lineage>
</organism>
<dbReference type="AlphaFoldDB" id="A0A3N2ANN5"/>
<sequence length="135" mass="14749">MAVQMVFPNHAVADVARSTAFYEALGFERNPMFSDETTSCMVLTEQVAIMLLEHAKFDEFLVGEQRRAPEGTLENLLALLLGSREEVDAFAAAGASAGGRLSKPVEDSEWGMYGGQLTDPDGHIIDFFFMEAPQA</sequence>
<evidence type="ECO:0000313" key="3">
    <source>
        <dbReference type="Proteomes" id="UP000275456"/>
    </source>
</evidence>
<evidence type="ECO:0000313" key="2">
    <source>
        <dbReference type="EMBL" id="ROR64674.1"/>
    </source>
</evidence>
<dbReference type="InterPro" id="IPR029068">
    <property type="entry name" value="Glyas_Bleomycin-R_OHBP_Dase"/>
</dbReference>
<dbReference type="Proteomes" id="UP000275456">
    <property type="component" value="Unassembled WGS sequence"/>
</dbReference>
<dbReference type="RefSeq" id="WP_123695857.1">
    <property type="nucleotide sequence ID" value="NZ_RKHJ01000001.1"/>
</dbReference>
<dbReference type="InterPro" id="IPR004360">
    <property type="entry name" value="Glyas_Fos-R_dOase_dom"/>
</dbReference>
<reference evidence="2 3" key="1">
    <citation type="submission" date="2018-11" db="EMBL/GenBank/DDBJ databases">
        <title>Sequencing the genomes of 1000 actinobacteria strains.</title>
        <authorList>
            <person name="Klenk H.-P."/>
        </authorList>
    </citation>
    <scope>NUCLEOTIDE SEQUENCE [LARGE SCALE GENOMIC DNA]</scope>
    <source>
        <strain evidence="2 3">DSM 9580</strain>
    </source>
</reference>
<dbReference type="Gene3D" id="3.10.180.10">
    <property type="entry name" value="2,3-Dihydroxybiphenyl 1,2-Dioxygenase, domain 1"/>
    <property type="match status" value="1"/>
</dbReference>
<accession>A0A3N2ANN5</accession>
<feature type="domain" description="VOC" evidence="1">
    <location>
        <begin position="4"/>
        <end position="130"/>
    </location>
</feature>
<dbReference type="OrthoDB" id="4265398at2"/>
<comment type="caution">
    <text evidence="2">The sequence shown here is derived from an EMBL/GenBank/DDBJ whole genome shotgun (WGS) entry which is preliminary data.</text>
</comment>
<protein>
    <recommendedName>
        <fullName evidence="1">VOC domain-containing protein</fullName>
    </recommendedName>
</protein>
<dbReference type="EMBL" id="RKHJ01000001">
    <property type="protein sequence ID" value="ROR64674.1"/>
    <property type="molecule type" value="Genomic_DNA"/>
</dbReference>
<keyword evidence="3" id="KW-1185">Reference proteome</keyword>
<dbReference type="PROSITE" id="PS51819">
    <property type="entry name" value="VOC"/>
    <property type="match status" value="1"/>
</dbReference>
<gene>
    <name evidence="2" type="ORF">EDD26_0020</name>
</gene>
<dbReference type="InterPro" id="IPR037523">
    <property type="entry name" value="VOC_core"/>
</dbReference>